<sequence>MSEPLRLFLVDDEAPARTRLRNLLSDIAEEVPTTIVAEAHDGHSALALIQAHPCDIALVDIRMPGMDGVEFARHLARWPAAPAVIFVTAYDQYAVSAFELAVLDYLVKPVRAARLAVALQKAKRHPDEVERLEKSALATRQHLSCFERGRVLLVPVTDILYLKAEQKYVIARTAEREYLLEESLVKLEAEFAERFLRVHRNCLIAPGAVIGMQRASAEGEKDDFWQVMLSGINEHIPVSRRQWPLIKNLLKHGG</sequence>
<protein>
    <submittedName>
        <fullName evidence="5">Transcriptional regulator</fullName>
    </submittedName>
</protein>
<keyword evidence="6" id="KW-1185">Reference proteome</keyword>
<dbReference type="PANTHER" id="PTHR48111:SF69">
    <property type="entry name" value="RESPONSE REGULATOR RECEIVER"/>
    <property type="match status" value="1"/>
</dbReference>
<dbReference type="PROSITE" id="PS50930">
    <property type="entry name" value="HTH_LYTTR"/>
    <property type="match status" value="1"/>
</dbReference>
<feature type="domain" description="Response regulatory" evidence="3">
    <location>
        <begin position="6"/>
        <end position="123"/>
    </location>
</feature>
<accession>A0A0C5J7Z7</accession>
<feature type="domain" description="HTH LytTR-type" evidence="4">
    <location>
        <begin position="143"/>
        <end position="252"/>
    </location>
</feature>
<evidence type="ECO:0000256" key="2">
    <source>
        <dbReference type="PROSITE-ProRule" id="PRU00169"/>
    </source>
</evidence>
<dbReference type="GO" id="GO:0006355">
    <property type="term" value="P:regulation of DNA-templated transcription"/>
    <property type="evidence" value="ECO:0007669"/>
    <property type="project" value="TreeGrafter"/>
</dbReference>
<dbReference type="AlphaFoldDB" id="A0A0C5J7Z7"/>
<dbReference type="InterPro" id="IPR007492">
    <property type="entry name" value="LytTR_DNA-bd_dom"/>
</dbReference>
<dbReference type="EMBL" id="CP010554">
    <property type="protein sequence ID" value="AJP47863.1"/>
    <property type="molecule type" value="Genomic_DNA"/>
</dbReference>
<dbReference type="Gene3D" id="2.40.50.1020">
    <property type="entry name" value="LytTr DNA-binding domain"/>
    <property type="match status" value="1"/>
</dbReference>
<evidence type="ECO:0000259" key="3">
    <source>
        <dbReference type="PROSITE" id="PS50110"/>
    </source>
</evidence>
<feature type="modified residue" description="4-aspartylphosphate" evidence="2">
    <location>
        <position position="60"/>
    </location>
</feature>
<reference evidence="5 6" key="1">
    <citation type="journal article" date="2015" name="Genome Announc.">
        <title>Complete Genome Sequence of a Novel Bacterium within the Family Rhodocyclaceae That Degrades Polycyclic Aromatic Hydrocarbons.</title>
        <authorList>
            <person name="Singleton D.R."/>
            <person name="Dickey A.N."/>
            <person name="Scholl E.H."/>
            <person name="Wright F.A."/>
            <person name="Aitken M.D."/>
        </authorList>
    </citation>
    <scope>NUCLEOTIDE SEQUENCE [LARGE SCALE GENOMIC DNA]</scope>
    <source>
        <strain evidence="6">PG1-Ca6</strain>
    </source>
</reference>
<dbReference type="PROSITE" id="PS50110">
    <property type="entry name" value="RESPONSE_REGULATORY"/>
    <property type="match status" value="1"/>
</dbReference>
<evidence type="ECO:0000259" key="4">
    <source>
        <dbReference type="PROSITE" id="PS50930"/>
    </source>
</evidence>
<dbReference type="GO" id="GO:0005829">
    <property type="term" value="C:cytosol"/>
    <property type="evidence" value="ECO:0007669"/>
    <property type="project" value="TreeGrafter"/>
</dbReference>
<dbReference type="KEGG" id="rbu:PG1C_04035"/>
<keyword evidence="1" id="KW-0238">DNA-binding</keyword>
<keyword evidence="2" id="KW-0597">Phosphoprotein</keyword>
<dbReference type="STRING" id="1565605.PG1C_04035"/>
<dbReference type="SMART" id="SM00850">
    <property type="entry name" value="LytTR"/>
    <property type="match status" value="1"/>
</dbReference>
<proteinExistence type="predicted"/>
<evidence type="ECO:0000313" key="5">
    <source>
        <dbReference type="EMBL" id="AJP47863.1"/>
    </source>
</evidence>
<dbReference type="SUPFAM" id="SSF52172">
    <property type="entry name" value="CheY-like"/>
    <property type="match status" value="1"/>
</dbReference>
<dbReference type="InterPro" id="IPR001789">
    <property type="entry name" value="Sig_transdc_resp-reg_receiver"/>
</dbReference>
<dbReference type="GO" id="GO:0000976">
    <property type="term" value="F:transcription cis-regulatory region binding"/>
    <property type="evidence" value="ECO:0007669"/>
    <property type="project" value="TreeGrafter"/>
</dbReference>
<dbReference type="Pfam" id="PF04397">
    <property type="entry name" value="LytTR"/>
    <property type="match status" value="1"/>
</dbReference>
<dbReference type="HOGENOM" id="CLU_000445_14_1_4"/>
<dbReference type="GO" id="GO:0000156">
    <property type="term" value="F:phosphorelay response regulator activity"/>
    <property type="evidence" value="ECO:0007669"/>
    <property type="project" value="TreeGrafter"/>
</dbReference>
<evidence type="ECO:0000256" key="1">
    <source>
        <dbReference type="ARBA" id="ARBA00023125"/>
    </source>
</evidence>
<dbReference type="Gene3D" id="3.40.50.2300">
    <property type="match status" value="1"/>
</dbReference>
<dbReference type="Pfam" id="PF00072">
    <property type="entry name" value="Response_reg"/>
    <property type="match status" value="1"/>
</dbReference>
<dbReference type="PANTHER" id="PTHR48111">
    <property type="entry name" value="REGULATOR OF RPOS"/>
    <property type="match status" value="1"/>
</dbReference>
<evidence type="ECO:0000313" key="6">
    <source>
        <dbReference type="Proteomes" id="UP000061603"/>
    </source>
</evidence>
<dbReference type="SMART" id="SM00448">
    <property type="entry name" value="REC"/>
    <property type="match status" value="1"/>
</dbReference>
<dbReference type="GO" id="GO:0032993">
    <property type="term" value="C:protein-DNA complex"/>
    <property type="evidence" value="ECO:0007669"/>
    <property type="project" value="TreeGrafter"/>
</dbReference>
<gene>
    <name evidence="5" type="ORF">PG1C_04035</name>
</gene>
<dbReference type="InterPro" id="IPR039420">
    <property type="entry name" value="WalR-like"/>
</dbReference>
<dbReference type="Proteomes" id="UP000061603">
    <property type="component" value="Chromosome"/>
</dbReference>
<dbReference type="RefSeq" id="WP_202636143.1">
    <property type="nucleotide sequence ID" value="NZ_CP010554.1"/>
</dbReference>
<dbReference type="InterPro" id="IPR011006">
    <property type="entry name" value="CheY-like_superfamily"/>
</dbReference>
<name>A0A0C5J7Z7_9PROT</name>
<organism evidence="5 6">
    <name type="scientific">Rugosibacter aromaticivorans</name>
    <dbReference type="NCBI Taxonomy" id="1565605"/>
    <lineage>
        <taxon>Bacteria</taxon>
        <taxon>Pseudomonadati</taxon>
        <taxon>Pseudomonadota</taxon>
        <taxon>Betaproteobacteria</taxon>
        <taxon>Nitrosomonadales</taxon>
        <taxon>Sterolibacteriaceae</taxon>
        <taxon>Rugosibacter</taxon>
    </lineage>
</organism>